<feature type="transmembrane region" description="Helical" evidence="1">
    <location>
        <begin position="51"/>
        <end position="69"/>
    </location>
</feature>
<keyword evidence="1" id="KW-0812">Transmembrane</keyword>
<comment type="caution">
    <text evidence="2">The sequence shown here is derived from an EMBL/GenBank/DDBJ whole genome shotgun (WGS) entry which is preliminary data.</text>
</comment>
<keyword evidence="3" id="KW-1185">Reference proteome</keyword>
<keyword evidence="1" id="KW-1133">Transmembrane helix</keyword>
<sequence length="95" mass="11154">MSREKHIIPPNGLLNDKWKRLVIISLLCNSALLIYFSIITIYVLFNEPTYAFLPLIVIICSSYIELKYVRTIKTKKIDNLGKPLKFLITLWAFFF</sequence>
<evidence type="ECO:0000313" key="2">
    <source>
        <dbReference type="EMBL" id="GAA0731566.1"/>
    </source>
</evidence>
<dbReference type="RefSeq" id="WP_343757586.1">
    <property type="nucleotide sequence ID" value="NZ_BAAACG010000001.1"/>
</dbReference>
<dbReference type="EMBL" id="BAAACG010000001">
    <property type="protein sequence ID" value="GAA0731566.1"/>
    <property type="molecule type" value="Genomic_DNA"/>
</dbReference>
<reference evidence="3" key="1">
    <citation type="journal article" date="2019" name="Int. J. Syst. Evol. Microbiol.">
        <title>The Global Catalogue of Microorganisms (GCM) 10K type strain sequencing project: providing services to taxonomists for standard genome sequencing and annotation.</title>
        <authorList>
            <consortium name="The Broad Institute Genomics Platform"/>
            <consortium name="The Broad Institute Genome Sequencing Center for Infectious Disease"/>
            <person name="Wu L."/>
            <person name="Ma J."/>
        </authorList>
    </citation>
    <scope>NUCLEOTIDE SEQUENCE [LARGE SCALE GENOMIC DNA]</scope>
    <source>
        <strain evidence="3">JCM 1407</strain>
    </source>
</reference>
<evidence type="ECO:0000313" key="3">
    <source>
        <dbReference type="Proteomes" id="UP001501510"/>
    </source>
</evidence>
<keyword evidence="1" id="KW-0472">Membrane</keyword>
<proteinExistence type="predicted"/>
<organism evidence="2 3">
    <name type="scientific">Clostridium oceanicum</name>
    <dbReference type="NCBI Taxonomy" id="1543"/>
    <lineage>
        <taxon>Bacteria</taxon>
        <taxon>Bacillati</taxon>
        <taxon>Bacillota</taxon>
        <taxon>Clostridia</taxon>
        <taxon>Eubacteriales</taxon>
        <taxon>Clostridiaceae</taxon>
        <taxon>Clostridium</taxon>
    </lineage>
</organism>
<protein>
    <submittedName>
        <fullName evidence="2">Uncharacterized protein</fullName>
    </submittedName>
</protein>
<gene>
    <name evidence="2" type="ORF">GCM10008906_00210</name>
</gene>
<feature type="transmembrane region" description="Helical" evidence="1">
    <location>
        <begin position="21"/>
        <end position="45"/>
    </location>
</feature>
<dbReference type="Proteomes" id="UP001501510">
    <property type="component" value="Unassembled WGS sequence"/>
</dbReference>
<accession>A0ABP3UGN5</accession>
<name>A0ABP3UGN5_9CLOT</name>
<evidence type="ECO:0000256" key="1">
    <source>
        <dbReference type="SAM" id="Phobius"/>
    </source>
</evidence>